<comment type="caution">
    <text evidence="2">The sequence shown here is derived from an EMBL/GenBank/DDBJ whole genome shotgun (WGS) entry which is preliminary data.</text>
</comment>
<evidence type="ECO:0008006" key="4">
    <source>
        <dbReference type="Google" id="ProtNLM"/>
    </source>
</evidence>
<dbReference type="AlphaFoldDB" id="A0AAV4FXC4"/>
<accession>A0AAV4FXC4</accession>
<evidence type="ECO:0000313" key="3">
    <source>
        <dbReference type="Proteomes" id="UP000762676"/>
    </source>
</evidence>
<reference evidence="2 3" key="1">
    <citation type="journal article" date="2021" name="Elife">
        <title>Chloroplast acquisition without the gene transfer in kleptoplastic sea slugs, Plakobranchus ocellatus.</title>
        <authorList>
            <person name="Maeda T."/>
            <person name="Takahashi S."/>
            <person name="Yoshida T."/>
            <person name="Shimamura S."/>
            <person name="Takaki Y."/>
            <person name="Nagai Y."/>
            <person name="Toyoda A."/>
            <person name="Suzuki Y."/>
            <person name="Arimoto A."/>
            <person name="Ishii H."/>
            <person name="Satoh N."/>
            <person name="Nishiyama T."/>
            <person name="Hasebe M."/>
            <person name="Maruyama T."/>
            <person name="Minagawa J."/>
            <person name="Obokata J."/>
            <person name="Shigenobu S."/>
        </authorList>
    </citation>
    <scope>NUCLEOTIDE SEQUENCE [LARGE SCALE GENOMIC DNA]</scope>
</reference>
<gene>
    <name evidence="2" type="ORF">ElyMa_003966800</name>
</gene>
<keyword evidence="3" id="KW-1185">Reference proteome</keyword>
<feature type="region of interest" description="Disordered" evidence="1">
    <location>
        <begin position="678"/>
        <end position="734"/>
    </location>
</feature>
<protein>
    <recommendedName>
        <fullName evidence="4">DNA helicase</fullName>
    </recommendedName>
</protein>
<feature type="compositionally biased region" description="Low complexity" evidence="1">
    <location>
        <begin position="746"/>
        <end position="762"/>
    </location>
</feature>
<feature type="region of interest" description="Disordered" evidence="1">
    <location>
        <begin position="746"/>
        <end position="767"/>
    </location>
</feature>
<name>A0AAV4FXC4_9GAST</name>
<sequence length="860" mass="97733">MNQLIYSAIDANDHRVVRKHQLWYRKTPHQGLVDACVVFVVGDAGTGKTVWQDGYRMEDERRIRATFCASTNTSGMQQKTNFVNNQLFVPDHSHEMTSFKQLKITPTDWLRCRKTMFAGLPQEVLELTCRDPNTFYAHLSDRMNDVCRFLYENMVAKNPKMITPDQYEECREFVLEEVRPDLDEDDASPDKVHRATMDYVAATTGHNRIFTHLSHDTFVYDEAGKLQPSWYIVNVCFYYYLHKLFGTGVTTKPTVVIIGSHTQTSVINDLCYEFCSHTVTCSHRKIPIEDLSMITMITRHDCLLYPNSFVVKNKKHNRRVTGGALLPTMHLATFRNCLERGTPIPNDCLDYIKKHMSVTRDQFLDVRGCRCIRLCVTHRACKAVLEHNTVSPDEEIRVEETMIAAGNADPGALYDCLNSVGAMYNSANHQYNRWTKTVVSKLYNPVTKMYFGIDDDAAAAADADDPAKKRRRRHDVTPPECFSRYTNVRIFQIGRPYRTTHNTVAKLVRIAGSWNDFIHDMTQFENVYMDDPKIKLELVKAMAQSLMYARYDNDAFMQRLTDTLDTLTDEDSITQSLYDLRTVMTKMIADRKHDDGGGGDGATEYDLAYILDSAPPAHMIIPKGETVYMEGRVGATTRSPVLVRLGRTLFIEVRQSSMKTDCPIGKYLTVPRDVAQKRAQKERRWIERRAAVNPGSKEQEEENSADYDPRDDFSDFDDDDPMDDVSASQKSQGPSHLELLVSAINNDDNSSSTSSSSSSNPGGDDDTNFTVVEFYPLKAILVGTVTSSQGETIKTKLYVQVDQTVRAEDLIVMSTRSDNADDVKFYFTDPDNLVITSLPKKETETIKQIDIWSLATMGTL</sequence>
<evidence type="ECO:0000313" key="2">
    <source>
        <dbReference type="EMBL" id="GFR77380.1"/>
    </source>
</evidence>
<dbReference type="Proteomes" id="UP000762676">
    <property type="component" value="Unassembled WGS sequence"/>
</dbReference>
<feature type="compositionally biased region" description="Acidic residues" evidence="1">
    <location>
        <begin position="714"/>
        <end position="723"/>
    </location>
</feature>
<dbReference type="EMBL" id="BMAT01008075">
    <property type="protein sequence ID" value="GFR77380.1"/>
    <property type="molecule type" value="Genomic_DNA"/>
</dbReference>
<proteinExistence type="predicted"/>
<organism evidence="2 3">
    <name type="scientific">Elysia marginata</name>
    <dbReference type="NCBI Taxonomy" id="1093978"/>
    <lineage>
        <taxon>Eukaryota</taxon>
        <taxon>Metazoa</taxon>
        <taxon>Spiralia</taxon>
        <taxon>Lophotrochozoa</taxon>
        <taxon>Mollusca</taxon>
        <taxon>Gastropoda</taxon>
        <taxon>Heterobranchia</taxon>
        <taxon>Euthyneura</taxon>
        <taxon>Panpulmonata</taxon>
        <taxon>Sacoglossa</taxon>
        <taxon>Placobranchoidea</taxon>
        <taxon>Plakobranchidae</taxon>
        <taxon>Elysia</taxon>
    </lineage>
</organism>
<evidence type="ECO:0000256" key="1">
    <source>
        <dbReference type="SAM" id="MobiDB-lite"/>
    </source>
</evidence>